<name>A0AAU8JGA9_9CYAN</name>
<protein>
    <submittedName>
        <fullName evidence="1">N-acetyltransferase</fullName>
    </submittedName>
</protein>
<gene>
    <name evidence="1" type="ORF">ABWT76_000261</name>
</gene>
<dbReference type="Gene3D" id="3.40.630.30">
    <property type="match status" value="1"/>
</dbReference>
<dbReference type="AlphaFoldDB" id="A0AAU8JGA9"/>
<dbReference type="RefSeq" id="WP_054465156.1">
    <property type="nucleotide sequence ID" value="NZ_CP159837.1"/>
</dbReference>
<organism evidence="1">
    <name type="scientific">Planktothricoides raciborskii GIHE-MW2</name>
    <dbReference type="NCBI Taxonomy" id="2792601"/>
    <lineage>
        <taxon>Bacteria</taxon>
        <taxon>Bacillati</taxon>
        <taxon>Cyanobacteriota</taxon>
        <taxon>Cyanophyceae</taxon>
        <taxon>Oscillatoriophycideae</taxon>
        <taxon>Oscillatoriales</taxon>
        <taxon>Oscillatoriaceae</taxon>
        <taxon>Planktothricoides</taxon>
    </lineage>
</organism>
<dbReference type="EMBL" id="CP159837">
    <property type="protein sequence ID" value="XCM37496.1"/>
    <property type="molecule type" value="Genomic_DNA"/>
</dbReference>
<evidence type="ECO:0000313" key="1">
    <source>
        <dbReference type="EMBL" id="XCM37496.1"/>
    </source>
</evidence>
<dbReference type="InterPro" id="IPR016181">
    <property type="entry name" value="Acyl_CoA_acyltransferase"/>
</dbReference>
<proteinExistence type="predicted"/>
<dbReference type="SUPFAM" id="SSF55729">
    <property type="entry name" value="Acyl-CoA N-acyltransferases (Nat)"/>
    <property type="match status" value="1"/>
</dbReference>
<sequence>MSISYQLVPFDRNTPAPVQVLARLHQELIPSSPIVLLGKGFMEQFYYHILPREGLICGAVAYIDGQPAGFIVATPDSARFMRIGLRRHWWRLIWIIGTSVLREPKRLAAIWEAWQIMRSRGQWPLTPTGEAEALEGELLSFGVLPAYRNPKFIRQSGLQISQDLFNRAVSQIQEAGICQIRAIVDADNTPAKLFYHGLGWHLDRTQVPGWRLPSVDFVWRNTAKADPAQPSFQALNKGN</sequence>
<reference evidence="1" key="1">
    <citation type="submission" date="2024-07" db="EMBL/GenBank/DDBJ databases">
        <authorList>
            <person name="Kim Y.J."/>
            <person name="Jeong J.Y."/>
        </authorList>
    </citation>
    <scope>NUCLEOTIDE SEQUENCE</scope>
    <source>
        <strain evidence="1">GIHE-MW2</strain>
    </source>
</reference>
<accession>A0AAU8JGA9</accession>